<organism evidence="1 2">
    <name type="scientific">Coffea canephora</name>
    <name type="common">Robusta coffee</name>
    <dbReference type="NCBI Taxonomy" id="49390"/>
    <lineage>
        <taxon>Eukaryota</taxon>
        <taxon>Viridiplantae</taxon>
        <taxon>Streptophyta</taxon>
        <taxon>Embryophyta</taxon>
        <taxon>Tracheophyta</taxon>
        <taxon>Spermatophyta</taxon>
        <taxon>Magnoliopsida</taxon>
        <taxon>eudicotyledons</taxon>
        <taxon>Gunneridae</taxon>
        <taxon>Pentapetalae</taxon>
        <taxon>asterids</taxon>
        <taxon>lamiids</taxon>
        <taxon>Gentianales</taxon>
        <taxon>Rubiaceae</taxon>
        <taxon>Ixoroideae</taxon>
        <taxon>Gardenieae complex</taxon>
        <taxon>Bertiereae - Coffeeae clade</taxon>
        <taxon>Coffeeae</taxon>
        <taxon>Coffea</taxon>
    </lineage>
</organism>
<dbReference type="InParanoid" id="A0A068V6P2"/>
<protein>
    <submittedName>
        <fullName evidence="1">Uncharacterized protein</fullName>
    </submittedName>
</protein>
<evidence type="ECO:0000313" key="1">
    <source>
        <dbReference type="EMBL" id="CDP16465.1"/>
    </source>
</evidence>
<name>A0A068V6P2_COFCA</name>
<reference evidence="2" key="1">
    <citation type="journal article" date="2014" name="Science">
        <title>The coffee genome provides insight into the convergent evolution of caffeine biosynthesis.</title>
        <authorList>
            <person name="Denoeud F."/>
            <person name="Carretero-Paulet L."/>
            <person name="Dereeper A."/>
            <person name="Droc G."/>
            <person name="Guyot R."/>
            <person name="Pietrella M."/>
            <person name="Zheng C."/>
            <person name="Alberti A."/>
            <person name="Anthony F."/>
            <person name="Aprea G."/>
            <person name="Aury J.M."/>
            <person name="Bento P."/>
            <person name="Bernard M."/>
            <person name="Bocs S."/>
            <person name="Campa C."/>
            <person name="Cenci A."/>
            <person name="Combes M.C."/>
            <person name="Crouzillat D."/>
            <person name="Da Silva C."/>
            <person name="Daddiego L."/>
            <person name="De Bellis F."/>
            <person name="Dussert S."/>
            <person name="Garsmeur O."/>
            <person name="Gayraud T."/>
            <person name="Guignon V."/>
            <person name="Jahn K."/>
            <person name="Jamilloux V."/>
            <person name="Joet T."/>
            <person name="Labadie K."/>
            <person name="Lan T."/>
            <person name="Leclercq J."/>
            <person name="Lepelley M."/>
            <person name="Leroy T."/>
            <person name="Li L.T."/>
            <person name="Librado P."/>
            <person name="Lopez L."/>
            <person name="Munoz A."/>
            <person name="Noel B."/>
            <person name="Pallavicini A."/>
            <person name="Perrotta G."/>
            <person name="Poncet V."/>
            <person name="Pot D."/>
            <person name="Priyono X."/>
            <person name="Rigoreau M."/>
            <person name="Rouard M."/>
            <person name="Rozas J."/>
            <person name="Tranchant-Dubreuil C."/>
            <person name="VanBuren R."/>
            <person name="Zhang Q."/>
            <person name="Andrade A.C."/>
            <person name="Argout X."/>
            <person name="Bertrand B."/>
            <person name="de Kochko A."/>
            <person name="Graziosi G."/>
            <person name="Henry R.J."/>
            <person name="Jayarama X."/>
            <person name="Ming R."/>
            <person name="Nagai C."/>
            <person name="Rounsley S."/>
            <person name="Sankoff D."/>
            <person name="Giuliano G."/>
            <person name="Albert V.A."/>
            <person name="Wincker P."/>
            <person name="Lashermes P."/>
        </authorList>
    </citation>
    <scope>NUCLEOTIDE SEQUENCE [LARGE SCALE GENOMIC DNA]</scope>
    <source>
        <strain evidence="2">cv. DH200-94</strain>
    </source>
</reference>
<dbReference type="AlphaFoldDB" id="A0A068V6P2"/>
<dbReference type="Gramene" id="CDP16465">
    <property type="protein sequence ID" value="CDP16465"/>
    <property type="gene ID" value="GSCOC_T00018393001"/>
</dbReference>
<proteinExistence type="predicted"/>
<keyword evidence="2" id="KW-1185">Reference proteome</keyword>
<sequence>MGAFQFLVLHSKLPLITSFISDSYLFLQKMSCCGGNCGFDCGGQKMSVVWVALWRILRLWFLLQVLQRLWPIH</sequence>
<dbReference type="EMBL" id="HG739210">
    <property type="protein sequence ID" value="CDP16465.1"/>
    <property type="molecule type" value="Genomic_DNA"/>
</dbReference>
<accession>A0A068V6P2</accession>
<dbReference type="Proteomes" id="UP000295252">
    <property type="component" value="Chromosome IV"/>
</dbReference>
<gene>
    <name evidence="1" type="ORF">GSCOC_T00018393001</name>
</gene>
<evidence type="ECO:0000313" key="2">
    <source>
        <dbReference type="Proteomes" id="UP000295252"/>
    </source>
</evidence>